<proteinExistence type="predicted"/>
<dbReference type="AlphaFoldDB" id="A0A914PS56"/>
<name>A0A914PS56_9BILA</name>
<evidence type="ECO:0000313" key="2">
    <source>
        <dbReference type="Proteomes" id="UP000887578"/>
    </source>
</evidence>
<evidence type="ECO:0000313" key="3">
    <source>
        <dbReference type="WBParaSite" id="PDA_v2.g21477.t1"/>
    </source>
</evidence>
<keyword evidence="2" id="KW-1185">Reference proteome</keyword>
<feature type="coiled-coil region" evidence="1">
    <location>
        <begin position="22"/>
        <end position="63"/>
    </location>
</feature>
<keyword evidence="1" id="KW-0175">Coiled coil</keyword>
<evidence type="ECO:0000256" key="1">
    <source>
        <dbReference type="SAM" id="Coils"/>
    </source>
</evidence>
<reference evidence="3" key="1">
    <citation type="submission" date="2022-11" db="UniProtKB">
        <authorList>
            <consortium name="WormBaseParasite"/>
        </authorList>
    </citation>
    <scope>IDENTIFICATION</scope>
</reference>
<dbReference type="WBParaSite" id="PDA_v2.g21477.t1">
    <property type="protein sequence ID" value="PDA_v2.g21477.t1"/>
    <property type="gene ID" value="PDA_v2.g21477"/>
</dbReference>
<protein>
    <submittedName>
        <fullName evidence="3">Uncharacterized protein</fullName>
    </submittedName>
</protein>
<dbReference type="Proteomes" id="UP000887578">
    <property type="component" value="Unplaced"/>
</dbReference>
<sequence length="108" mass="12494">MQKNKISNLVPDSTPINPLVENVILKNNLAEKDEQLKQKDEELKNLRKLLKEATAENKKLSTTNYAQCGDRRKGQIILEELEHINDKFGENSQEVINRVPWMKIVLLN</sequence>
<organism evidence="2 3">
    <name type="scientific">Panagrolaimus davidi</name>
    <dbReference type="NCBI Taxonomy" id="227884"/>
    <lineage>
        <taxon>Eukaryota</taxon>
        <taxon>Metazoa</taxon>
        <taxon>Ecdysozoa</taxon>
        <taxon>Nematoda</taxon>
        <taxon>Chromadorea</taxon>
        <taxon>Rhabditida</taxon>
        <taxon>Tylenchina</taxon>
        <taxon>Panagrolaimomorpha</taxon>
        <taxon>Panagrolaimoidea</taxon>
        <taxon>Panagrolaimidae</taxon>
        <taxon>Panagrolaimus</taxon>
    </lineage>
</organism>
<accession>A0A914PS56</accession>